<dbReference type="InterPro" id="IPR051698">
    <property type="entry name" value="Transposase_11-like"/>
</dbReference>
<reference evidence="3 4" key="1">
    <citation type="submission" date="2019-07" db="EMBL/GenBank/DDBJ databases">
        <title>Complete Genome Sequence of Leptotrichia trevisanii Strain JMUB3935.</title>
        <authorList>
            <person name="Watanabe S."/>
            <person name="Cui L."/>
        </authorList>
    </citation>
    <scope>NUCLEOTIDE SEQUENCE [LARGE SCALE GENOMIC DNA]</scope>
    <source>
        <strain evidence="3 4">JMUB3935</strain>
    </source>
</reference>
<gene>
    <name evidence="3" type="ORF">JMUB3935_1398</name>
</gene>
<proteinExistence type="predicted"/>
<dbReference type="GO" id="GO:0004803">
    <property type="term" value="F:transposase activity"/>
    <property type="evidence" value="ECO:0007669"/>
    <property type="project" value="InterPro"/>
</dbReference>
<evidence type="ECO:0000313" key="3">
    <source>
        <dbReference type="EMBL" id="BBM52419.1"/>
    </source>
</evidence>
<dbReference type="GO" id="GO:0006313">
    <property type="term" value="P:DNA transposition"/>
    <property type="evidence" value="ECO:0007669"/>
    <property type="project" value="InterPro"/>
</dbReference>
<feature type="domain" description="Transposase IS4-like" evidence="1">
    <location>
        <begin position="130"/>
        <end position="344"/>
    </location>
</feature>
<dbReference type="Pfam" id="PF13808">
    <property type="entry name" value="DDE_Tnp_1_assoc"/>
    <property type="match status" value="1"/>
</dbReference>
<dbReference type="InterPro" id="IPR047647">
    <property type="entry name" value="ISAs1_transpos"/>
</dbReference>
<evidence type="ECO:0000313" key="4">
    <source>
        <dbReference type="Proteomes" id="UP000321378"/>
    </source>
</evidence>
<dbReference type="RefSeq" id="WP_146996744.1">
    <property type="nucleotide sequence ID" value="NZ_AP019840.1"/>
</dbReference>
<sequence>MKLEILNFFENLEDTRKNKGKMYKLNDVIIMSIFAILSGCKDATEIEYFLDLRQEYFTQLLDLKHGTPSHDTISHIFRIIKPDKFIELFIEWVREIVVQKNIGDIGTVAIDGKAIRSAADKINNGNVPYIVSAFATDLKISIGQVKVDDKTNEIKAVPKLLDLIDIKGCVVTMDAMGTQKEIVKKIVKEKKGHYCLALKKNQGTLHWDVDEYFKFALEDKKTRKKLKAAKNFNKEHGRIEERKCYVSNDVEFIQNLKDWENLKSIIMVENYRETGDDETRVKRYYISDLELSAEEFLKIIREHWEIENSLHWVLDVHFREDLSLSKKDNAIINFSTVRKFCYNLTKFDEKLKHLTVKRRLANYQYDIKNIENLVISLFNCPLTTEK</sequence>
<protein>
    <submittedName>
        <fullName evidence="3">Transposase</fullName>
    </submittedName>
</protein>
<dbReference type="NCBIfam" id="NF033564">
    <property type="entry name" value="transpos_ISAs1"/>
    <property type="match status" value="1"/>
</dbReference>
<dbReference type="PANTHER" id="PTHR30298">
    <property type="entry name" value="H REPEAT-ASSOCIATED PREDICTED TRANSPOSASE"/>
    <property type="match status" value="1"/>
</dbReference>
<evidence type="ECO:0000259" key="2">
    <source>
        <dbReference type="Pfam" id="PF13808"/>
    </source>
</evidence>
<accession>A0A510KL21</accession>
<dbReference type="GO" id="GO:0003677">
    <property type="term" value="F:DNA binding"/>
    <property type="evidence" value="ECO:0007669"/>
    <property type="project" value="InterPro"/>
</dbReference>
<feature type="domain" description="H repeat-associated protein N-terminal" evidence="2">
    <location>
        <begin position="7"/>
        <end position="93"/>
    </location>
</feature>
<dbReference type="EMBL" id="AP019840">
    <property type="protein sequence ID" value="BBM52419.1"/>
    <property type="molecule type" value="Genomic_DNA"/>
</dbReference>
<organism evidence="3 4">
    <name type="scientific">Leptotrichia trevisanii</name>
    <dbReference type="NCBI Taxonomy" id="109328"/>
    <lineage>
        <taxon>Bacteria</taxon>
        <taxon>Fusobacteriati</taxon>
        <taxon>Fusobacteriota</taxon>
        <taxon>Fusobacteriia</taxon>
        <taxon>Fusobacteriales</taxon>
        <taxon>Leptotrichiaceae</taxon>
        <taxon>Leptotrichia</taxon>
    </lineage>
</organism>
<evidence type="ECO:0000259" key="1">
    <source>
        <dbReference type="Pfam" id="PF01609"/>
    </source>
</evidence>
<dbReference type="InterPro" id="IPR002559">
    <property type="entry name" value="Transposase_11"/>
</dbReference>
<dbReference type="InterPro" id="IPR032806">
    <property type="entry name" value="YbfD_N"/>
</dbReference>
<dbReference type="Pfam" id="PF01609">
    <property type="entry name" value="DDE_Tnp_1"/>
    <property type="match status" value="1"/>
</dbReference>
<name>A0A510KL21_9FUSO</name>
<dbReference type="Proteomes" id="UP000321378">
    <property type="component" value="Chromosome"/>
</dbReference>
<dbReference type="PANTHER" id="PTHR30298:SF0">
    <property type="entry name" value="PROTEIN YBFL-RELATED"/>
    <property type="match status" value="1"/>
</dbReference>
<dbReference type="AlphaFoldDB" id="A0A510KL21"/>